<feature type="transmembrane region" description="Helical" evidence="2">
    <location>
        <begin position="61"/>
        <end position="81"/>
    </location>
</feature>
<keyword evidence="2" id="KW-0812">Transmembrane</keyword>
<feature type="region of interest" description="Disordered" evidence="1">
    <location>
        <begin position="98"/>
        <end position="152"/>
    </location>
</feature>
<organism evidence="3 4">
    <name type="scientific">Nannocystis pusilla</name>
    <dbReference type="NCBI Taxonomy" id="889268"/>
    <lineage>
        <taxon>Bacteria</taxon>
        <taxon>Pseudomonadati</taxon>
        <taxon>Myxococcota</taxon>
        <taxon>Polyangia</taxon>
        <taxon>Nannocystales</taxon>
        <taxon>Nannocystaceae</taxon>
        <taxon>Nannocystis</taxon>
    </lineage>
</organism>
<keyword evidence="2" id="KW-1133">Transmembrane helix</keyword>
<evidence type="ECO:0000313" key="3">
    <source>
        <dbReference type="EMBL" id="MBZ5714572.1"/>
    </source>
</evidence>
<protein>
    <recommendedName>
        <fullName evidence="5">Outer membrane lipoprotein BamD-like domain-containing protein</fullName>
    </recommendedName>
</protein>
<keyword evidence="2" id="KW-0472">Membrane</keyword>
<sequence>MASPDDDPRDLLLAYRAQHGPPPRAAADNWQRLVRRIDAGEPAPALAFAEPPPRSASPSRVWAYGLLAAAAVALITARFVWPERFSTRGRDAAAAAPYLHEPDAREQPVQAPAPRPSLIPAPPVPADIPPAAPAAQPAPPRSAPSVMPERPGDEADLARELATVRAAGQAVRDGDGVAALRHADAYLVAHPRGSLVPEARLRRIEALCLLARPSDARREVDAFLVDYPHSPLRERARAACNSSHEIGEPRP</sequence>
<comment type="caution">
    <text evidence="3">The sequence shown here is derived from an EMBL/GenBank/DDBJ whole genome shotgun (WGS) entry which is preliminary data.</text>
</comment>
<evidence type="ECO:0000256" key="1">
    <source>
        <dbReference type="SAM" id="MobiDB-lite"/>
    </source>
</evidence>
<evidence type="ECO:0000256" key="2">
    <source>
        <dbReference type="SAM" id="Phobius"/>
    </source>
</evidence>
<gene>
    <name evidence="3" type="ORF">K7C98_35515</name>
</gene>
<name>A0ABS7U2J7_9BACT</name>
<dbReference type="Proteomes" id="UP001139031">
    <property type="component" value="Unassembled WGS sequence"/>
</dbReference>
<dbReference type="InterPro" id="IPR011990">
    <property type="entry name" value="TPR-like_helical_dom_sf"/>
</dbReference>
<feature type="compositionally biased region" description="Pro residues" evidence="1">
    <location>
        <begin position="111"/>
        <end position="142"/>
    </location>
</feature>
<dbReference type="EMBL" id="JAIRAU010000048">
    <property type="protein sequence ID" value="MBZ5714572.1"/>
    <property type="molecule type" value="Genomic_DNA"/>
</dbReference>
<dbReference type="RefSeq" id="WP_224196305.1">
    <property type="nucleotide sequence ID" value="NZ_JAIRAU010000048.1"/>
</dbReference>
<evidence type="ECO:0000313" key="4">
    <source>
        <dbReference type="Proteomes" id="UP001139031"/>
    </source>
</evidence>
<proteinExistence type="predicted"/>
<dbReference type="Gene3D" id="1.25.40.10">
    <property type="entry name" value="Tetratricopeptide repeat domain"/>
    <property type="match status" value="1"/>
</dbReference>
<keyword evidence="4" id="KW-1185">Reference proteome</keyword>
<accession>A0ABS7U2J7</accession>
<reference evidence="3" key="1">
    <citation type="submission" date="2021-08" db="EMBL/GenBank/DDBJ databases">
        <authorList>
            <person name="Stevens D.C."/>
        </authorList>
    </citation>
    <scope>NUCLEOTIDE SEQUENCE</scope>
    <source>
        <strain evidence="3">DSM 53165</strain>
    </source>
</reference>
<evidence type="ECO:0008006" key="5">
    <source>
        <dbReference type="Google" id="ProtNLM"/>
    </source>
</evidence>